<dbReference type="SUPFAM" id="SSF51905">
    <property type="entry name" value="FAD/NAD(P)-binding domain"/>
    <property type="match status" value="1"/>
</dbReference>
<keyword evidence="3" id="KW-1185">Reference proteome</keyword>
<comment type="caution">
    <text evidence="2">The sequence shown here is derived from an EMBL/GenBank/DDBJ whole genome shotgun (WGS) entry which is preliminary data.</text>
</comment>
<dbReference type="InterPro" id="IPR006076">
    <property type="entry name" value="FAD-dep_OxRdtase"/>
</dbReference>
<dbReference type="EMBL" id="BMNI01000001">
    <property type="protein sequence ID" value="GGO86146.1"/>
    <property type="molecule type" value="Genomic_DNA"/>
</dbReference>
<dbReference type="InterPro" id="IPR036188">
    <property type="entry name" value="FAD/NAD-bd_sf"/>
</dbReference>
<feature type="domain" description="FAD dependent oxidoreductase" evidence="1">
    <location>
        <begin position="34"/>
        <end position="392"/>
    </location>
</feature>
<accession>A0ABQ2N909</accession>
<organism evidence="2 3">
    <name type="scientific">Nocardioides phosphati</name>
    <dbReference type="NCBI Taxonomy" id="1867775"/>
    <lineage>
        <taxon>Bacteria</taxon>
        <taxon>Bacillati</taxon>
        <taxon>Actinomycetota</taxon>
        <taxon>Actinomycetes</taxon>
        <taxon>Propionibacteriales</taxon>
        <taxon>Nocardioidaceae</taxon>
        <taxon>Nocardioides</taxon>
    </lineage>
</organism>
<dbReference type="RefSeq" id="WP_188782631.1">
    <property type="nucleotide sequence ID" value="NZ_BMNI01000001.1"/>
</dbReference>
<evidence type="ECO:0000313" key="2">
    <source>
        <dbReference type="EMBL" id="GGO86146.1"/>
    </source>
</evidence>
<reference evidence="3" key="1">
    <citation type="journal article" date="2019" name="Int. J. Syst. Evol. Microbiol.">
        <title>The Global Catalogue of Microorganisms (GCM) 10K type strain sequencing project: providing services to taxonomists for standard genome sequencing and annotation.</title>
        <authorList>
            <consortium name="The Broad Institute Genomics Platform"/>
            <consortium name="The Broad Institute Genome Sequencing Center for Infectious Disease"/>
            <person name="Wu L."/>
            <person name="Ma J."/>
        </authorList>
    </citation>
    <scope>NUCLEOTIDE SEQUENCE [LARGE SCALE GENOMIC DNA]</scope>
    <source>
        <strain evidence="3">CGMCC 4.7371</strain>
    </source>
</reference>
<evidence type="ECO:0000313" key="3">
    <source>
        <dbReference type="Proteomes" id="UP000655410"/>
    </source>
</evidence>
<proteinExistence type="predicted"/>
<protein>
    <submittedName>
        <fullName evidence="2">Oxidoreductase</fullName>
    </submittedName>
</protein>
<evidence type="ECO:0000259" key="1">
    <source>
        <dbReference type="Pfam" id="PF01266"/>
    </source>
</evidence>
<name>A0ABQ2N909_9ACTN</name>
<sequence>MSQDVREVRLHTFSGWIDPPTDLQPAVSGEVTCDIAVIGGGVGGMGTTMRLAERGQDVVLIEAEFLGYGSSSRNGGHISGAPGGDLRMLKLFYPRQMKGMVVLADHAAEYLQGKIRDLDIACDYVPNGLAMVAISPLQMLRIKTCAAILKKAGGRGHVGTAEQLGIPRAFVGGMKEGVGGMLNPGKLCRGLRADVISSSARVYEQSKVTDVRRRDDGKVVIATPGGTVIADKVVLSTNAYAGEWAITPDRLSVPAYLIEAETEPIDPARIEALGWTSRTGTISQHQIMEHFRVTERGTIVIGVRRIERGTSYPLPKDKAPDLGLVKELEDAFHTRFPSLADVKVAQAWGGWIAITSSWISLAGKLADNIWYSCCCNGHGLAQAPYIGSLIADNIVDGTMHDDLKGIWLDEPKFPPFLMMSPAGLRTVWALDRLCDVFNGSARRARRAAVAIA</sequence>
<dbReference type="Pfam" id="PF01266">
    <property type="entry name" value="DAO"/>
    <property type="match status" value="1"/>
</dbReference>
<gene>
    <name evidence="2" type="ORF">GCM10011584_07790</name>
</gene>
<dbReference type="Gene3D" id="3.50.50.60">
    <property type="entry name" value="FAD/NAD(P)-binding domain"/>
    <property type="match status" value="1"/>
</dbReference>
<dbReference type="PANTHER" id="PTHR13847:SF281">
    <property type="entry name" value="FAD DEPENDENT OXIDOREDUCTASE DOMAIN-CONTAINING PROTEIN"/>
    <property type="match status" value="1"/>
</dbReference>
<dbReference type="Proteomes" id="UP000655410">
    <property type="component" value="Unassembled WGS sequence"/>
</dbReference>
<dbReference type="PANTHER" id="PTHR13847">
    <property type="entry name" value="SARCOSINE DEHYDROGENASE-RELATED"/>
    <property type="match status" value="1"/>
</dbReference>
<dbReference type="Gene3D" id="3.30.9.10">
    <property type="entry name" value="D-Amino Acid Oxidase, subunit A, domain 2"/>
    <property type="match status" value="1"/>
</dbReference>